<dbReference type="Pfam" id="PF04734">
    <property type="entry name" value="Ceramidase_alk"/>
    <property type="match status" value="1"/>
</dbReference>
<dbReference type="GeneID" id="113414019"/>
<evidence type="ECO:0000259" key="9">
    <source>
        <dbReference type="Pfam" id="PF17048"/>
    </source>
</evidence>
<organism evidence="10 11">
    <name type="scientific">Notechis scutatus</name>
    <name type="common">mainland tiger snake</name>
    <dbReference type="NCBI Taxonomy" id="8663"/>
    <lineage>
        <taxon>Eukaryota</taxon>
        <taxon>Metazoa</taxon>
        <taxon>Chordata</taxon>
        <taxon>Craniata</taxon>
        <taxon>Vertebrata</taxon>
        <taxon>Euteleostomi</taxon>
        <taxon>Lepidosauria</taxon>
        <taxon>Squamata</taxon>
        <taxon>Bifurcata</taxon>
        <taxon>Unidentata</taxon>
        <taxon>Episquamata</taxon>
        <taxon>Toxicofera</taxon>
        <taxon>Serpentes</taxon>
        <taxon>Colubroidea</taxon>
        <taxon>Elapidae</taxon>
        <taxon>Hydrophiinae</taxon>
        <taxon>Notechis</taxon>
    </lineage>
</organism>
<keyword evidence="4 7" id="KW-0378">Hydrolase</keyword>
<feature type="domain" description="Neutral/alkaline non-lysosomal ceramidase C-terminal" evidence="9">
    <location>
        <begin position="534"/>
        <end position="697"/>
    </location>
</feature>
<comment type="cofactor">
    <cofactor evidence="6">
        <name>Zn(2+)</name>
        <dbReference type="ChEBI" id="CHEBI:29105"/>
    </cofactor>
    <text evidence="6">Binds 1 zinc ion per subunit.</text>
</comment>
<dbReference type="GO" id="GO:0005737">
    <property type="term" value="C:cytoplasm"/>
    <property type="evidence" value="ECO:0007669"/>
    <property type="project" value="UniProtKB-ARBA"/>
</dbReference>
<comment type="catalytic activity">
    <reaction evidence="7">
        <text>an N-acylsphing-4-enine + H2O = sphing-4-enine + a fatty acid</text>
        <dbReference type="Rhea" id="RHEA:20856"/>
        <dbReference type="ChEBI" id="CHEBI:15377"/>
        <dbReference type="ChEBI" id="CHEBI:28868"/>
        <dbReference type="ChEBI" id="CHEBI:52639"/>
        <dbReference type="ChEBI" id="CHEBI:57756"/>
        <dbReference type="EC" id="3.5.1.23"/>
    </reaction>
</comment>
<keyword evidence="7" id="KW-0746">Sphingolipid metabolism</keyword>
<dbReference type="GO" id="GO:0046872">
    <property type="term" value="F:metal ion binding"/>
    <property type="evidence" value="ECO:0007669"/>
    <property type="project" value="UniProtKB-KW"/>
</dbReference>
<dbReference type="InterPro" id="IPR038445">
    <property type="entry name" value="NCDase_C_sf"/>
</dbReference>
<dbReference type="InterPro" id="IPR031329">
    <property type="entry name" value="NEUT/ALK_ceramidase_N"/>
</dbReference>
<keyword evidence="6" id="KW-0862">Zinc</keyword>
<evidence type="ECO:0000313" key="11">
    <source>
        <dbReference type="RefSeq" id="XP_026526474.1"/>
    </source>
</evidence>
<feature type="binding site" evidence="6">
    <location>
        <position position="503"/>
    </location>
    <ligand>
        <name>Zn(2+)</name>
        <dbReference type="ChEBI" id="CHEBI:29105"/>
    </ligand>
</feature>
<evidence type="ECO:0000256" key="4">
    <source>
        <dbReference type="ARBA" id="ARBA00022801"/>
    </source>
</evidence>
<dbReference type="GO" id="GO:0017040">
    <property type="term" value="F:N-acylsphingosine amidohydrolase activity"/>
    <property type="evidence" value="ECO:0007669"/>
    <property type="project" value="UniProtKB-UniRule"/>
</dbReference>
<evidence type="ECO:0000256" key="6">
    <source>
        <dbReference type="PIRSR" id="PIRSR606823-2"/>
    </source>
</evidence>
<dbReference type="Proteomes" id="UP000504612">
    <property type="component" value="Unplaced"/>
</dbReference>
<dbReference type="GO" id="GO:0042759">
    <property type="term" value="P:long-chain fatty acid biosynthetic process"/>
    <property type="evidence" value="ECO:0007669"/>
    <property type="project" value="TreeGrafter"/>
</dbReference>
<dbReference type="Gene3D" id="2.60.40.2300">
    <property type="entry name" value="Neutral/alkaline non-lysosomal ceramidase, C-terminal domain"/>
    <property type="match status" value="1"/>
</dbReference>
<dbReference type="InterPro" id="IPR031331">
    <property type="entry name" value="NEUT/ALK_ceramidase_C"/>
</dbReference>
<evidence type="ECO:0000313" key="10">
    <source>
        <dbReference type="Proteomes" id="UP000504612"/>
    </source>
</evidence>
<evidence type="ECO:0000256" key="7">
    <source>
        <dbReference type="RuleBase" id="RU366019"/>
    </source>
</evidence>
<dbReference type="FunFam" id="2.60.40.2300:FF:000001">
    <property type="entry name" value="N-acylsphingosine amidohydrolase 2"/>
    <property type="match status" value="1"/>
</dbReference>
<dbReference type="GO" id="GO:0005576">
    <property type="term" value="C:extracellular region"/>
    <property type="evidence" value="ECO:0007669"/>
    <property type="project" value="TreeGrafter"/>
</dbReference>
<dbReference type="CTD" id="56624"/>
<evidence type="ECO:0000259" key="8">
    <source>
        <dbReference type="Pfam" id="PF04734"/>
    </source>
</evidence>
<keyword evidence="6" id="KW-0479">Metal-binding</keyword>
<dbReference type="GO" id="GO:0046514">
    <property type="term" value="P:ceramide catabolic process"/>
    <property type="evidence" value="ECO:0007669"/>
    <property type="project" value="InterPro"/>
</dbReference>
<dbReference type="InterPro" id="IPR006823">
    <property type="entry name" value="Ceramidase_alk"/>
</dbReference>
<proteinExistence type="inferred from homology"/>
<dbReference type="GO" id="GO:0046512">
    <property type="term" value="P:sphingosine biosynthetic process"/>
    <property type="evidence" value="ECO:0007669"/>
    <property type="project" value="TreeGrafter"/>
</dbReference>
<evidence type="ECO:0000256" key="3">
    <source>
        <dbReference type="ARBA" id="ARBA00019235"/>
    </source>
</evidence>
<dbReference type="PANTHER" id="PTHR12670">
    <property type="entry name" value="CERAMIDASE"/>
    <property type="match status" value="1"/>
</dbReference>
<comment type="similarity">
    <text evidence="1 7">Belongs to the neutral ceramidase family.</text>
</comment>
<gene>
    <name evidence="11" type="primary">ASAH2</name>
</gene>
<evidence type="ECO:0000256" key="5">
    <source>
        <dbReference type="PIRSR" id="PIRSR606823-1"/>
    </source>
</evidence>
<accession>A0A6J1UF45</accession>
<dbReference type="RefSeq" id="XP_026526474.1">
    <property type="nucleotide sequence ID" value="XM_026670689.1"/>
</dbReference>
<name>A0A6J1UF45_9SAUR</name>
<sequence>MDFKIFITKPPQDANSELSKGSEGYLIGVGRADCTGPIAEVPLMGYGKPGQNSGGILSRLYCRTFILAERQNDSNRVVHVVAEIGMMSQRIRLEVMKQLKDKYGNLYNHNNVIMTGTHTHSGAGGYFQYTLVMITSGGLIKPTLNAIVNGIVKSIDMAHQNMVQGHIFIGTGLVENSQINRSPLSYLQNPVSERRRYSSNVDKEMTLLKMVADNGQEIGMFSWFAVHPVSMNNTNLLVNSDNVGYAAYLFEQEKNEGYFPGKGPFVAAFTSSNLGDVSPNTKGPHCINTGEPCENMGNYCLIGGAKLCIATGPGTDMFQSTQIIGRHIYSKAKEIYTKASKEIDGPISSVHRWVDMSNVTVQLNSTHTVKTCKAALGYSFAAGTIDGPGMFNFTQGTTEGDPFWDSIRDTFLVRPSNESIECHKPKPILLPIGELTKPYPWQPKIVDIQMFTIGSTAFVGLPGEFTTMSGRRVREAVKKEFEIQGKAGMDIIISGLSNVYTHYVTTYEEYQIQRYEGGATIFGPHTLSAYIQLFQGLARALAMNTTQDLTNIPEPPILNITSLNFLPPIMDKKPLGQKYGDVLKDVQPTYKVGEIAEVHFVGANPRSSTEYMANFTFLTVEKHDNISKSWQVLHDDASWDTRLIWKKGTMGQSTSTIEWHIPKTSESGKYRIQYFGHNKELFSSVQAFNGSSSTFEVYN</sequence>
<feature type="active site" description="Nucleophile" evidence="5">
    <location>
        <position position="278"/>
    </location>
</feature>
<evidence type="ECO:0000256" key="1">
    <source>
        <dbReference type="ARBA" id="ARBA00009835"/>
    </source>
</evidence>
<feature type="binding site" evidence="6">
    <location>
        <position position="118"/>
    </location>
    <ligand>
        <name>Zn(2+)</name>
        <dbReference type="ChEBI" id="CHEBI:29105"/>
    </ligand>
</feature>
<keyword evidence="10" id="KW-1185">Reference proteome</keyword>
<feature type="binding site" evidence="6">
    <location>
        <position position="227"/>
    </location>
    <ligand>
        <name>Zn(2+)</name>
        <dbReference type="ChEBI" id="CHEBI:29105"/>
    </ligand>
</feature>
<dbReference type="PANTHER" id="PTHR12670:SF1">
    <property type="entry name" value="NEUTRAL CERAMIDASE"/>
    <property type="match status" value="1"/>
</dbReference>
<protein>
    <recommendedName>
        <fullName evidence="3 7">Neutral ceramidase</fullName>
        <ecNumber evidence="2 7">3.5.1.23</ecNumber>
    </recommendedName>
</protein>
<dbReference type="GO" id="GO:0005886">
    <property type="term" value="C:plasma membrane"/>
    <property type="evidence" value="ECO:0007669"/>
    <property type="project" value="UniProtKB-ARBA"/>
</dbReference>
<dbReference type="KEGG" id="nss:113414019"/>
<dbReference type="Pfam" id="PF17048">
    <property type="entry name" value="Ceramidse_alk_C"/>
    <property type="match status" value="1"/>
</dbReference>
<reference evidence="11" key="1">
    <citation type="submission" date="2025-08" db="UniProtKB">
        <authorList>
            <consortium name="RefSeq"/>
        </authorList>
    </citation>
    <scope>IDENTIFICATION</scope>
</reference>
<evidence type="ECO:0000256" key="2">
    <source>
        <dbReference type="ARBA" id="ARBA00011891"/>
    </source>
</evidence>
<keyword evidence="7" id="KW-0443">Lipid metabolism</keyword>
<feature type="binding site" evidence="6">
    <location>
        <position position="464"/>
    </location>
    <ligand>
        <name>Zn(2+)</name>
        <dbReference type="ChEBI" id="CHEBI:29105"/>
    </ligand>
</feature>
<dbReference type="AlphaFoldDB" id="A0A6J1UF45"/>
<dbReference type="EC" id="3.5.1.23" evidence="2 7"/>
<feature type="domain" description="Neutral/alkaline non-lysosomal ceramidase N-terminal" evidence="8">
    <location>
        <begin position="25"/>
        <end position="532"/>
    </location>
</feature>